<keyword evidence="1" id="KW-0812">Transmembrane</keyword>
<evidence type="ECO:0008006" key="4">
    <source>
        <dbReference type="Google" id="ProtNLM"/>
    </source>
</evidence>
<comment type="caution">
    <text evidence="2">The sequence shown here is derived from an EMBL/GenBank/DDBJ whole genome shotgun (WGS) entry which is preliminary data.</text>
</comment>
<dbReference type="OrthoDB" id="4774469at2"/>
<accession>A0A511Z0P4</accession>
<reference evidence="2 3" key="1">
    <citation type="submission" date="2019-07" db="EMBL/GenBank/DDBJ databases">
        <title>Whole genome shotgun sequence of Actinotalea fermentans NBRC 105374.</title>
        <authorList>
            <person name="Hosoyama A."/>
            <person name="Uohara A."/>
            <person name="Ohji S."/>
            <person name="Ichikawa N."/>
        </authorList>
    </citation>
    <scope>NUCLEOTIDE SEQUENCE [LARGE SCALE GENOMIC DNA]</scope>
    <source>
        <strain evidence="2 3">NBRC 105374</strain>
    </source>
</reference>
<keyword evidence="1" id="KW-0472">Membrane</keyword>
<proteinExistence type="predicted"/>
<keyword evidence="3" id="KW-1185">Reference proteome</keyword>
<dbReference type="RefSeq" id="WP_034249164.1">
    <property type="nucleotide sequence ID" value="NZ_BJYK01000009.1"/>
</dbReference>
<gene>
    <name evidence="2" type="ORF">AFE02nite_27490</name>
</gene>
<protein>
    <recommendedName>
        <fullName evidence="4">DUF2516 domain-containing protein</fullName>
    </recommendedName>
</protein>
<name>A0A511Z0P4_9CELL</name>
<keyword evidence="1" id="KW-1133">Transmembrane helix</keyword>
<sequence length="110" mass="11626">MIRDLQLLVYFALYAVVFAVTVYALVDALRRPAAAFVSGGKRTKQFWTILLGAATAVAFVAIPWPVGFGMLSFLALGSAVAAGVYLADVRPAIKPYSGGSGRSRGTRGGW</sequence>
<dbReference type="AlphaFoldDB" id="A0A511Z0P4"/>
<feature type="transmembrane region" description="Helical" evidence="1">
    <location>
        <begin position="46"/>
        <end position="64"/>
    </location>
</feature>
<evidence type="ECO:0000313" key="3">
    <source>
        <dbReference type="Proteomes" id="UP000321484"/>
    </source>
</evidence>
<organism evidence="2 3">
    <name type="scientific">Actinotalea fermentans</name>
    <dbReference type="NCBI Taxonomy" id="43671"/>
    <lineage>
        <taxon>Bacteria</taxon>
        <taxon>Bacillati</taxon>
        <taxon>Actinomycetota</taxon>
        <taxon>Actinomycetes</taxon>
        <taxon>Micrococcales</taxon>
        <taxon>Cellulomonadaceae</taxon>
        <taxon>Actinotalea</taxon>
    </lineage>
</organism>
<dbReference type="EMBL" id="BJYK01000009">
    <property type="protein sequence ID" value="GEN81015.1"/>
    <property type="molecule type" value="Genomic_DNA"/>
</dbReference>
<dbReference type="Pfam" id="PF10724">
    <property type="entry name" value="DUF2516"/>
    <property type="match status" value="1"/>
</dbReference>
<dbReference type="InterPro" id="IPR019662">
    <property type="entry name" value="DUF2516"/>
</dbReference>
<evidence type="ECO:0000313" key="2">
    <source>
        <dbReference type="EMBL" id="GEN81015.1"/>
    </source>
</evidence>
<dbReference type="Proteomes" id="UP000321484">
    <property type="component" value="Unassembled WGS sequence"/>
</dbReference>
<feature type="transmembrane region" description="Helical" evidence="1">
    <location>
        <begin position="6"/>
        <end position="26"/>
    </location>
</feature>
<evidence type="ECO:0000256" key="1">
    <source>
        <dbReference type="SAM" id="Phobius"/>
    </source>
</evidence>